<keyword evidence="3" id="KW-1185">Reference proteome</keyword>
<reference evidence="2" key="2">
    <citation type="submission" date="2020-11" db="EMBL/GenBank/DDBJ databases">
        <authorList>
            <person name="McCartney M.A."/>
            <person name="Auch B."/>
            <person name="Kono T."/>
            <person name="Mallez S."/>
            <person name="Becker A."/>
            <person name="Gohl D.M."/>
            <person name="Silverstein K.A.T."/>
            <person name="Koren S."/>
            <person name="Bechman K.B."/>
            <person name="Herman A."/>
            <person name="Abrahante J.E."/>
            <person name="Garbe J."/>
        </authorList>
    </citation>
    <scope>NUCLEOTIDE SEQUENCE</scope>
    <source>
        <strain evidence="2">Duluth1</strain>
        <tissue evidence="2">Whole animal</tissue>
    </source>
</reference>
<dbReference type="Proteomes" id="UP000828390">
    <property type="component" value="Unassembled WGS sequence"/>
</dbReference>
<gene>
    <name evidence="2" type="ORF">DPMN_092565</name>
</gene>
<accession>A0A9D4L2N1</accession>
<evidence type="ECO:0000256" key="1">
    <source>
        <dbReference type="SAM" id="MobiDB-lite"/>
    </source>
</evidence>
<dbReference type="AlphaFoldDB" id="A0A9D4L2N1"/>
<evidence type="ECO:0000313" key="3">
    <source>
        <dbReference type="Proteomes" id="UP000828390"/>
    </source>
</evidence>
<name>A0A9D4L2N1_DREPO</name>
<reference evidence="2" key="1">
    <citation type="journal article" date="2019" name="bioRxiv">
        <title>The Genome of the Zebra Mussel, Dreissena polymorpha: A Resource for Invasive Species Research.</title>
        <authorList>
            <person name="McCartney M.A."/>
            <person name="Auch B."/>
            <person name="Kono T."/>
            <person name="Mallez S."/>
            <person name="Zhang Y."/>
            <person name="Obille A."/>
            <person name="Becker A."/>
            <person name="Abrahante J.E."/>
            <person name="Garbe J."/>
            <person name="Badalamenti J.P."/>
            <person name="Herman A."/>
            <person name="Mangelson H."/>
            <person name="Liachko I."/>
            <person name="Sullivan S."/>
            <person name="Sone E.D."/>
            <person name="Koren S."/>
            <person name="Silverstein K.A.T."/>
            <person name="Beckman K.B."/>
            <person name="Gohl D.M."/>
        </authorList>
    </citation>
    <scope>NUCLEOTIDE SEQUENCE</scope>
    <source>
        <strain evidence="2">Duluth1</strain>
        <tissue evidence="2">Whole animal</tissue>
    </source>
</reference>
<evidence type="ECO:0000313" key="2">
    <source>
        <dbReference type="EMBL" id="KAH3850159.1"/>
    </source>
</evidence>
<protein>
    <submittedName>
        <fullName evidence="2">Uncharacterized protein</fullName>
    </submittedName>
</protein>
<dbReference type="EMBL" id="JAIWYP010000003">
    <property type="protein sequence ID" value="KAH3850159.1"/>
    <property type="molecule type" value="Genomic_DNA"/>
</dbReference>
<proteinExistence type="predicted"/>
<feature type="compositionally biased region" description="Basic and acidic residues" evidence="1">
    <location>
        <begin position="85"/>
        <end position="94"/>
    </location>
</feature>
<organism evidence="2 3">
    <name type="scientific">Dreissena polymorpha</name>
    <name type="common">Zebra mussel</name>
    <name type="synonym">Mytilus polymorpha</name>
    <dbReference type="NCBI Taxonomy" id="45954"/>
    <lineage>
        <taxon>Eukaryota</taxon>
        <taxon>Metazoa</taxon>
        <taxon>Spiralia</taxon>
        <taxon>Lophotrochozoa</taxon>
        <taxon>Mollusca</taxon>
        <taxon>Bivalvia</taxon>
        <taxon>Autobranchia</taxon>
        <taxon>Heteroconchia</taxon>
        <taxon>Euheterodonta</taxon>
        <taxon>Imparidentia</taxon>
        <taxon>Neoheterodontei</taxon>
        <taxon>Myida</taxon>
        <taxon>Dreissenoidea</taxon>
        <taxon>Dreissenidae</taxon>
        <taxon>Dreissena</taxon>
    </lineage>
</organism>
<feature type="region of interest" description="Disordered" evidence="1">
    <location>
        <begin position="78"/>
        <end position="118"/>
    </location>
</feature>
<comment type="caution">
    <text evidence="2">The sequence shown here is derived from an EMBL/GenBank/DDBJ whole genome shotgun (WGS) entry which is preliminary data.</text>
</comment>
<sequence>MMTPPRVFMGVNNIEFKNRLLSVYLRDSELSLYKNKLPDIEMAAQMTLNQEDELMSEKEESGDEEGCASAFYNLLGMQPSKRKRQDSAESHEGPVRNLYNIDPADFRQMPTPQPTGSTLTINDIMRGGHRGNTTEAIQVIHKYRYGQNTDDKV</sequence>